<dbReference type="EMBL" id="CATQJA010000005">
    <property type="protein sequence ID" value="CAJ0557351.1"/>
    <property type="molecule type" value="Genomic_DNA"/>
</dbReference>
<feature type="non-terminal residue" evidence="1">
    <location>
        <position position="1"/>
    </location>
</feature>
<reference evidence="1" key="1">
    <citation type="submission" date="2023-06" db="EMBL/GenBank/DDBJ databases">
        <authorList>
            <person name="Delattre M."/>
        </authorList>
    </citation>
    <scope>NUCLEOTIDE SEQUENCE</scope>
    <source>
        <strain evidence="1">AF72</strain>
    </source>
</reference>
<sequence length="124" mass="13930">MVVGGKQISPLQGLDTTSREVEDNLADLRLLDDQKERLSKTQYEEGQISYLEVIDAQRQVLQTELQLSRLTGTQAIATFTYHHQVSVDIIAALKTGFSYCQKSITLVEAYCAGILIIHREPDTF</sequence>
<accession>A0AA36C367</accession>
<proteinExistence type="predicted"/>
<name>A0AA36C367_9BILA</name>
<dbReference type="Proteomes" id="UP001177023">
    <property type="component" value="Unassembled WGS sequence"/>
</dbReference>
<gene>
    <name evidence="1" type="ORF">MSPICULIGERA_LOCUS109</name>
</gene>
<organism evidence="1 2">
    <name type="scientific">Mesorhabditis spiculigera</name>
    <dbReference type="NCBI Taxonomy" id="96644"/>
    <lineage>
        <taxon>Eukaryota</taxon>
        <taxon>Metazoa</taxon>
        <taxon>Ecdysozoa</taxon>
        <taxon>Nematoda</taxon>
        <taxon>Chromadorea</taxon>
        <taxon>Rhabditida</taxon>
        <taxon>Rhabditina</taxon>
        <taxon>Rhabditomorpha</taxon>
        <taxon>Rhabditoidea</taxon>
        <taxon>Rhabditidae</taxon>
        <taxon>Mesorhabditinae</taxon>
        <taxon>Mesorhabditis</taxon>
    </lineage>
</organism>
<protein>
    <submittedName>
        <fullName evidence="1">Uncharacterized protein</fullName>
    </submittedName>
</protein>
<comment type="caution">
    <text evidence="1">The sequence shown here is derived from an EMBL/GenBank/DDBJ whole genome shotgun (WGS) entry which is preliminary data.</text>
</comment>
<evidence type="ECO:0000313" key="2">
    <source>
        <dbReference type="Proteomes" id="UP001177023"/>
    </source>
</evidence>
<keyword evidence="2" id="KW-1185">Reference proteome</keyword>
<dbReference type="AlphaFoldDB" id="A0AA36C367"/>
<evidence type="ECO:0000313" key="1">
    <source>
        <dbReference type="EMBL" id="CAJ0557351.1"/>
    </source>
</evidence>
<dbReference type="Gene3D" id="1.20.1600.10">
    <property type="entry name" value="Outer membrane efflux proteins (OEP)"/>
    <property type="match status" value="1"/>
</dbReference>
<dbReference type="SUPFAM" id="SSF56954">
    <property type="entry name" value="Outer membrane efflux proteins (OEP)"/>
    <property type="match status" value="1"/>
</dbReference>